<evidence type="ECO:0000313" key="2">
    <source>
        <dbReference type="Proteomes" id="UP000051861"/>
    </source>
</evidence>
<name>A0A0S7XU25_UNCSA</name>
<dbReference type="AlphaFoldDB" id="A0A0S7XU25"/>
<proteinExistence type="predicted"/>
<gene>
    <name evidence="1" type="ORF">AMJ44_09250</name>
</gene>
<protein>
    <submittedName>
        <fullName evidence="1">Uncharacterized protein</fullName>
    </submittedName>
</protein>
<reference evidence="1 2" key="1">
    <citation type="journal article" date="2015" name="Microbiome">
        <title>Genomic resolution of linkages in carbon, nitrogen, and sulfur cycling among widespread estuary sediment bacteria.</title>
        <authorList>
            <person name="Baker B.J."/>
            <person name="Lazar C.S."/>
            <person name="Teske A.P."/>
            <person name="Dick G.J."/>
        </authorList>
    </citation>
    <scope>NUCLEOTIDE SEQUENCE [LARGE SCALE GENOMIC DNA]</scope>
    <source>
        <strain evidence="1">DG_54_3</strain>
    </source>
</reference>
<dbReference type="Proteomes" id="UP000051861">
    <property type="component" value="Unassembled WGS sequence"/>
</dbReference>
<dbReference type="EMBL" id="LIZX01000097">
    <property type="protein sequence ID" value="KPJ65930.1"/>
    <property type="molecule type" value="Genomic_DNA"/>
</dbReference>
<organism evidence="1 2">
    <name type="scientific">candidate division WOR-1 bacterium DG_54_3</name>
    <dbReference type="NCBI Taxonomy" id="1703775"/>
    <lineage>
        <taxon>Bacteria</taxon>
        <taxon>Bacillati</taxon>
        <taxon>Saganbacteria</taxon>
    </lineage>
</organism>
<evidence type="ECO:0000313" key="1">
    <source>
        <dbReference type="EMBL" id="KPJ65930.1"/>
    </source>
</evidence>
<accession>A0A0S7XU25</accession>
<sequence length="161" mass="18197">MYEGSKQPDCEDINPDLPYGEYVIQHYHHGTTWYDFQKNGSVGRMIAADAAGHRHMDFHRSDGLYPPGPRYVCYNCKDPFDVWCCAPECFDGSCNAGYANIDMLRDGRALVLYHHTAPCEQGDPIWYNTLRVQSPGDICTPYFSLPYRAGHVAQDVCMSCG</sequence>
<comment type="caution">
    <text evidence="1">The sequence shown here is derived from an EMBL/GenBank/DDBJ whole genome shotgun (WGS) entry which is preliminary data.</text>
</comment>